<organism evidence="5 6">
    <name type="scientific">Anaerospora hongkongensis</name>
    <dbReference type="NCBI Taxonomy" id="244830"/>
    <lineage>
        <taxon>Bacteria</taxon>
        <taxon>Bacillati</taxon>
        <taxon>Bacillota</taxon>
        <taxon>Negativicutes</taxon>
        <taxon>Selenomonadales</taxon>
        <taxon>Sporomusaceae</taxon>
        <taxon>Anaerospora</taxon>
    </lineage>
</organism>
<reference evidence="5 6" key="1">
    <citation type="submission" date="2019-03" db="EMBL/GenBank/DDBJ databases">
        <title>Genomic Encyclopedia of Type Strains, Phase IV (KMG-IV): sequencing the most valuable type-strain genomes for metagenomic binning, comparative biology and taxonomic classification.</title>
        <authorList>
            <person name="Goeker M."/>
        </authorList>
    </citation>
    <scope>NUCLEOTIDE SEQUENCE [LARGE SCALE GENOMIC DNA]</scope>
    <source>
        <strain evidence="5 6">DSM 15969</strain>
    </source>
</reference>
<keyword evidence="6" id="KW-1185">Reference proteome</keyword>
<dbReference type="SUPFAM" id="SSF53098">
    <property type="entry name" value="Ribonuclease H-like"/>
    <property type="match status" value="1"/>
</dbReference>
<dbReference type="InterPro" id="IPR013520">
    <property type="entry name" value="Ribonucl_H"/>
</dbReference>
<proteinExistence type="predicted"/>
<dbReference type="PANTHER" id="PTHR23044:SF61">
    <property type="entry name" value="3'-5' EXORIBONUCLEASE 1-RELATED"/>
    <property type="match status" value="1"/>
</dbReference>
<comment type="caution">
    <text evidence="5">The sequence shown here is derived from an EMBL/GenBank/DDBJ whole genome shotgun (WGS) entry which is preliminary data.</text>
</comment>
<dbReference type="PANTHER" id="PTHR23044">
    <property type="entry name" value="3'-5' EXONUCLEASE ERI1-RELATED"/>
    <property type="match status" value="1"/>
</dbReference>
<evidence type="ECO:0000256" key="1">
    <source>
        <dbReference type="ARBA" id="ARBA00022722"/>
    </source>
</evidence>
<dbReference type="InterPro" id="IPR012337">
    <property type="entry name" value="RNaseH-like_sf"/>
</dbReference>
<dbReference type="InterPro" id="IPR047201">
    <property type="entry name" value="ERI-1_3'hExo-like"/>
</dbReference>
<dbReference type="AlphaFoldDB" id="A0A4R1PU27"/>
<evidence type="ECO:0000313" key="5">
    <source>
        <dbReference type="EMBL" id="TCL35392.1"/>
    </source>
</evidence>
<dbReference type="Gene3D" id="3.30.420.10">
    <property type="entry name" value="Ribonuclease H-like superfamily/Ribonuclease H"/>
    <property type="match status" value="1"/>
</dbReference>
<evidence type="ECO:0000256" key="3">
    <source>
        <dbReference type="ARBA" id="ARBA00022839"/>
    </source>
</evidence>
<gene>
    <name evidence="5" type="ORF">EV210_11250</name>
</gene>
<accession>A0A4R1PU27</accession>
<evidence type="ECO:0000313" key="6">
    <source>
        <dbReference type="Proteomes" id="UP000295063"/>
    </source>
</evidence>
<protein>
    <submittedName>
        <fullName evidence="5">Sporulation inhibitor KapD</fullName>
    </submittedName>
</protein>
<dbReference type="NCBIfam" id="NF005838">
    <property type="entry name" value="PRK07748.1"/>
    <property type="match status" value="1"/>
</dbReference>
<feature type="domain" description="Exonuclease" evidence="4">
    <location>
        <begin position="7"/>
        <end position="188"/>
    </location>
</feature>
<dbReference type="RefSeq" id="WP_132082494.1">
    <property type="nucleotide sequence ID" value="NZ_DAMAKO010000009.1"/>
</dbReference>
<keyword evidence="1" id="KW-0540">Nuclease</keyword>
<dbReference type="EMBL" id="SLUI01000012">
    <property type="protein sequence ID" value="TCL35392.1"/>
    <property type="molecule type" value="Genomic_DNA"/>
</dbReference>
<dbReference type="InterPro" id="IPR036397">
    <property type="entry name" value="RNaseH_sf"/>
</dbReference>
<dbReference type="CDD" id="cd06133">
    <property type="entry name" value="ERI-1_3'hExo_like"/>
    <property type="match status" value="1"/>
</dbReference>
<dbReference type="GO" id="GO:0003676">
    <property type="term" value="F:nucleic acid binding"/>
    <property type="evidence" value="ECO:0007669"/>
    <property type="project" value="InterPro"/>
</dbReference>
<dbReference type="GO" id="GO:0000175">
    <property type="term" value="F:3'-5'-RNA exonuclease activity"/>
    <property type="evidence" value="ECO:0007669"/>
    <property type="project" value="InterPro"/>
</dbReference>
<dbReference type="Proteomes" id="UP000295063">
    <property type="component" value="Unassembled WGS sequence"/>
</dbReference>
<dbReference type="Pfam" id="PF00929">
    <property type="entry name" value="RNase_T"/>
    <property type="match status" value="1"/>
</dbReference>
<evidence type="ECO:0000259" key="4">
    <source>
        <dbReference type="SMART" id="SM00479"/>
    </source>
</evidence>
<sequence>MPADYKNYLVFDFEFTTHDSMCGRPRGFFQEVIEVGAVLLTLPEYQSSWRYQTFVRPLFFPRLSPACKNLTMINQEDIDAGIPFGDMLIKLAEVYKAGETGLVAWGNSDREVVENCCAKYKLPCPFNWADYIDLAEEYKAFYRHERRISLKHAVEERQIERKGFYHLALDDAENTALIVMRMLEEGWLPGK</sequence>
<keyword evidence="3" id="KW-0269">Exonuclease</keyword>
<dbReference type="OrthoDB" id="159416at2"/>
<dbReference type="SMART" id="SM00479">
    <property type="entry name" value="EXOIII"/>
    <property type="match status" value="1"/>
</dbReference>
<keyword evidence="2" id="KW-0378">Hydrolase</keyword>
<dbReference type="InterPro" id="IPR051274">
    <property type="entry name" value="3-5_Exoribonuclease"/>
</dbReference>
<evidence type="ECO:0000256" key="2">
    <source>
        <dbReference type="ARBA" id="ARBA00022801"/>
    </source>
</evidence>
<name>A0A4R1PU27_9FIRM</name>